<evidence type="ECO:0000313" key="2">
    <source>
        <dbReference type="EMBL" id="EYC30004.1"/>
    </source>
</evidence>
<keyword evidence="3" id="KW-1185">Reference proteome</keyword>
<dbReference type="Pfam" id="PF00188">
    <property type="entry name" value="CAP"/>
    <property type="match status" value="1"/>
</dbReference>
<dbReference type="EMBL" id="JARK01001341">
    <property type="protein sequence ID" value="EYC30004.1"/>
    <property type="molecule type" value="Genomic_DNA"/>
</dbReference>
<accession>A0A016VR20</accession>
<reference evidence="3" key="1">
    <citation type="journal article" date="2015" name="Nat. Genet.">
        <title>The genome and transcriptome of the zoonotic hookworm Ancylostoma ceylanicum identify infection-specific gene families.</title>
        <authorList>
            <person name="Schwarz E.M."/>
            <person name="Hu Y."/>
            <person name="Antoshechkin I."/>
            <person name="Miller M.M."/>
            <person name="Sternberg P.W."/>
            <person name="Aroian R.V."/>
        </authorList>
    </citation>
    <scope>NUCLEOTIDE SEQUENCE</scope>
    <source>
        <strain evidence="3">HY135</strain>
    </source>
</reference>
<protein>
    <recommendedName>
        <fullName evidence="1">SCP domain-containing protein</fullName>
    </recommendedName>
</protein>
<feature type="domain" description="SCP" evidence="1">
    <location>
        <begin position="1"/>
        <end position="114"/>
    </location>
</feature>
<dbReference type="InterPro" id="IPR035940">
    <property type="entry name" value="CAP_sf"/>
</dbReference>
<gene>
    <name evidence="2" type="primary">Acey_s0005.g2388</name>
    <name evidence="2" type="ORF">Y032_0005g2388</name>
</gene>
<dbReference type="Gene3D" id="3.40.33.10">
    <property type="entry name" value="CAP"/>
    <property type="match status" value="1"/>
</dbReference>
<organism evidence="2 3">
    <name type="scientific">Ancylostoma ceylanicum</name>
    <dbReference type="NCBI Taxonomy" id="53326"/>
    <lineage>
        <taxon>Eukaryota</taxon>
        <taxon>Metazoa</taxon>
        <taxon>Ecdysozoa</taxon>
        <taxon>Nematoda</taxon>
        <taxon>Chromadorea</taxon>
        <taxon>Rhabditida</taxon>
        <taxon>Rhabditina</taxon>
        <taxon>Rhabditomorpha</taxon>
        <taxon>Strongyloidea</taxon>
        <taxon>Ancylostomatidae</taxon>
        <taxon>Ancylostomatinae</taxon>
        <taxon>Ancylostoma</taxon>
    </lineage>
</organism>
<dbReference type="Proteomes" id="UP000024635">
    <property type="component" value="Unassembled WGS sequence"/>
</dbReference>
<comment type="caution">
    <text evidence="2">The sequence shown here is derived from an EMBL/GenBank/DDBJ whole genome shotgun (WGS) entry which is preliminary data.</text>
</comment>
<name>A0A016VR20_9BILA</name>
<evidence type="ECO:0000259" key="1">
    <source>
        <dbReference type="Pfam" id="PF00188"/>
    </source>
</evidence>
<proteinExistence type="predicted"/>
<dbReference type="OrthoDB" id="5874910at2759"/>
<evidence type="ECO:0000313" key="3">
    <source>
        <dbReference type="Proteomes" id="UP000024635"/>
    </source>
</evidence>
<dbReference type="InterPro" id="IPR014044">
    <property type="entry name" value="CAP_dom"/>
</dbReference>
<dbReference type="AlphaFoldDB" id="A0A016VR20"/>
<sequence length="230" mass="25374">MNAITWSCALEQAAKDNVKNYSCDENFPPGDPQGRAEFYQPDYEEQGKTIEQFISEEIDDIDTYALQDVGSASVKYKDDPYTRAYANLIRATTTQIGCTKKICTDIQQYILYCITNQKSLVNGDIIYEVGVAEQCICPTGTICDPTSKLCVISITTVPVTTTTVPLTTATTTPVTATTTPRTTVTTTTATITFPISPEARFPTGVSTRCASSRMTDALRNEYVRLHNLRR</sequence>
<dbReference type="SUPFAM" id="SSF55797">
    <property type="entry name" value="PR-1-like"/>
    <property type="match status" value="1"/>
</dbReference>